<feature type="transmembrane region" description="Helical" evidence="1">
    <location>
        <begin position="279"/>
        <end position="297"/>
    </location>
</feature>
<protein>
    <recommendedName>
        <fullName evidence="6">DUF1576 domain-containing protein</fullName>
    </recommendedName>
</protein>
<dbReference type="AlphaFoldDB" id="A0A1Y4LXD6"/>
<feature type="transmembrane region" description="Helical" evidence="1">
    <location>
        <begin position="155"/>
        <end position="174"/>
    </location>
</feature>
<dbReference type="Pfam" id="PF07613">
    <property type="entry name" value="DUF1576"/>
    <property type="match status" value="2"/>
</dbReference>
<dbReference type="RefSeq" id="WP_016148605.1">
    <property type="nucleotide sequence ID" value="NZ_CABKSA010000002.1"/>
</dbReference>
<evidence type="ECO:0000313" key="4">
    <source>
        <dbReference type="Proteomes" id="UP000195326"/>
    </source>
</evidence>
<dbReference type="EMBL" id="NFKK01000014">
    <property type="protein sequence ID" value="OUP51982.1"/>
    <property type="molecule type" value="Genomic_DNA"/>
</dbReference>
<dbReference type="InterPro" id="IPR011470">
    <property type="entry name" value="DUF1576"/>
</dbReference>
<evidence type="ECO:0000313" key="5">
    <source>
        <dbReference type="Proteomes" id="UP000195897"/>
    </source>
</evidence>
<sequence length="449" mass="47966">MDSHAHARYERMPFFLWGYTALLLVAGLLLGPLSQLPAGLSKIILTETALITDYVLVAGPGPALVNAALVTAISILILHFARVPYNGITMVVIGLMSGFSLFGKNFLNIWPILLGAWLYAKSRHEPFSKYAPTGLMATALSPVVSYFVLDNGWGTLPTGILAGMIIGFILPALSAYTYKVQNGMNLYNVGFACGLVAFLVVPLISSLGATPTTQYRWATGCTLPFTVLLVVLCAVLILSGLLLCGQRPAAVLSTYRRLLRTSGRAPSDYLRMFGPAPTLVNAGINGLIGLALILAIGGDLNGPTVGGILTIMGFSAFGKHPANMFPVMFGVLLGSVVMHWSLADSAVQLACLFCTTLAPISGYFGWPYGVLAGFIHASVVLYTGSPVAGMNLYNNGFSGGLVAIVLYAIIIAVIRHRRPEIQDEDYFDIVTHDEPATPRTAYQVTEKKE</sequence>
<reference evidence="4 5" key="1">
    <citation type="submission" date="2017-04" db="EMBL/GenBank/DDBJ databases">
        <title>Function of individual gut microbiota members based on whole genome sequencing of pure cultures obtained from chicken caecum.</title>
        <authorList>
            <person name="Medvecky M."/>
            <person name="Cejkova D."/>
            <person name="Polansky O."/>
            <person name="Karasova D."/>
            <person name="Kubasova T."/>
            <person name="Cizek A."/>
            <person name="Rychlik I."/>
        </authorList>
    </citation>
    <scope>NUCLEOTIDE SEQUENCE [LARGE SCALE GENOMIC DNA]</scope>
    <source>
        <strain evidence="4">An179</strain>
        <strain evidence="5">An180</strain>
    </source>
</reference>
<feature type="transmembrane region" description="Helical" evidence="1">
    <location>
        <begin position="63"/>
        <end position="81"/>
    </location>
</feature>
<dbReference type="Proteomes" id="UP000195897">
    <property type="component" value="Unassembled WGS sequence"/>
</dbReference>
<gene>
    <name evidence="3" type="ORF">B5F15_04635</name>
    <name evidence="2" type="ORF">B5F17_10800</name>
</gene>
<organism evidence="3 4">
    <name type="scientific">Butyricicoccus pullicaecorum</name>
    <dbReference type="NCBI Taxonomy" id="501571"/>
    <lineage>
        <taxon>Bacteria</taxon>
        <taxon>Bacillati</taxon>
        <taxon>Bacillota</taxon>
        <taxon>Clostridia</taxon>
        <taxon>Eubacteriales</taxon>
        <taxon>Butyricicoccaceae</taxon>
        <taxon>Butyricicoccus</taxon>
    </lineage>
</organism>
<keyword evidence="1" id="KW-1133">Transmembrane helix</keyword>
<feature type="transmembrane region" description="Helical" evidence="1">
    <location>
        <begin position="87"/>
        <end position="118"/>
    </location>
</feature>
<feature type="transmembrane region" description="Helical" evidence="1">
    <location>
        <begin position="324"/>
        <end position="342"/>
    </location>
</feature>
<dbReference type="Proteomes" id="UP000195326">
    <property type="component" value="Unassembled WGS sequence"/>
</dbReference>
<proteinExistence type="predicted"/>
<feature type="transmembrane region" description="Helical" evidence="1">
    <location>
        <begin position="225"/>
        <end position="244"/>
    </location>
</feature>
<accession>A0A1Y4LXD6</accession>
<name>A0A1Y4LXD6_9FIRM</name>
<evidence type="ECO:0000313" key="3">
    <source>
        <dbReference type="EMBL" id="OUP59711.1"/>
    </source>
</evidence>
<dbReference type="EMBL" id="NFKL01000005">
    <property type="protein sequence ID" value="OUP59711.1"/>
    <property type="molecule type" value="Genomic_DNA"/>
</dbReference>
<keyword evidence="1" id="KW-0812">Transmembrane</keyword>
<reference evidence="3" key="2">
    <citation type="journal article" date="2018" name="BMC Genomics">
        <title>Whole genome sequencing and function prediction of 133 gut anaerobes isolated from chicken caecum in pure cultures.</title>
        <authorList>
            <person name="Medvecky M."/>
            <person name="Cejkova D."/>
            <person name="Polansky O."/>
            <person name="Karasova D."/>
            <person name="Kubasova T."/>
            <person name="Cizek A."/>
            <person name="Rychlik I."/>
        </authorList>
    </citation>
    <scope>NUCLEOTIDE SEQUENCE</scope>
    <source>
        <strain evidence="3">An179</strain>
        <strain evidence="2">An180</strain>
    </source>
</reference>
<evidence type="ECO:0000256" key="1">
    <source>
        <dbReference type="SAM" id="Phobius"/>
    </source>
</evidence>
<feature type="transmembrane region" description="Helical" evidence="1">
    <location>
        <begin position="12"/>
        <end position="30"/>
    </location>
</feature>
<feature type="transmembrane region" description="Helical" evidence="1">
    <location>
        <begin position="396"/>
        <end position="414"/>
    </location>
</feature>
<dbReference type="STRING" id="501571.GCA_900143195_00163"/>
<evidence type="ECO:0008006" key="6">
    <source>
        <dbReference type="Google" id="ProtNLM"/>
    </source>
</evidence>
<feature type="transmembrane region" description="Helical" evidence="1">
    <location>
        <begin position="186"/>
        <end position="205"/>
    </location>
</feature>
<comment type="caution">
    <text evidence="3">The sequence shown here is derived from an EMBL/GenBank/DDBJ whole genome shotgun (WGS) entry which is preliminary data.</text>
</comment>
<evidence type="ECO:0000313" key="2">
    <source>
        <dbReference type="EMBL" id="OUP51982.1"/>
    </source>
</evidence>
<keyword evidence="1" id="KW-0472">Membrane</keyword>